<evidence type="ECO:0000313" key="3">
    <source>
        <dbReference type="Proteomes" id="UP000053890"/>
    </source>
</evidence>
<keyword evidence="3" id="KW-1185">Reference proteome</keyword>
<dbReference type="GeneID" id="28978743"/>
<gene>
    <name evidence="2" type="ORF">RHOBADRAFT_56336</name>
</gene>
<proteinExistence type="predicted"/>
<feature type="compositionally biased region" description="Basic residues" evidence="1">
    <location>
        <begin position="183"/>
        <end position="200"/>
    </location>
</feature>
<feature type="compositionally biased region" description="Basic and acidic residues" evidence="1">
    <location>
        <begin position="222"/>
        <end position="231"/>
    </location>
</feature>
<dbReference type="RefSeq" id="XP_018268014.1">
    <property type="nucleotide sequence ID" value="XM_018418296.1"/>
</dbReference>
<dbReference type="AlphaFoldDB" id="A0A0N8PZC8"/>
<feature type="non-terminal residue" evidence="2">
    <location>
        <position position="338"/>
    </location>
</feature>
<reference evidence="2 3" key="1">
    <citation type="journal article" date="2015" name="Front. Microbiol.">
        <title>Genome sequence of the plant growth promoting endophytic yeast Rhodotorula graminis WP1.</title>
        <authorList>
            <person name="Firrincieli A."/>
            <person name="Otillar R."/>
            <person name="Salamov A."/>
            <person name="Schmutz J."/>
            <person name="Khan Z."/>
            <person name="Redman R.S."/>
            <person name="Fleck N.D."/>
            <person name="Lindquist E."/>
            <person name="Grigoriev I.V."/>
            <person name="Doty S.L."/>
        </authorList>
    </citation>
    <scope>NUCLEOTIDE SEQUENCE [LARGE SCALE GENOMIC DNA]</scope>
    <source>
        <strain evidence="2 3">WP1</strain>
    </source>
</reference>
<dbReference type="EMBL" id="KQ474090">
    <property type="protein sequence ID" value="KPV71965.1"/>
    <property type="molecule type" value="Genomic_DNA"/>
</dbReference>
<feature type="compositionally biased region" description="Basic and acidic residues" evidence="1">
    <location>
        <begin position="92"/>
        <end position="104"/>
    </location>
</feature>
<evidence type="ECO:0000313" key="2">
    <source>
        <dbReference type="EMBL" id="KPV71965.1"/>
    </source>
</evidence>
<feature type="region of interest" description="Disordered" evidence="1">
    <location>
        <begin position="1"/>
        <end position="262"/>
    </location>
</feature>
<sequence>AVRLCPPVSFDQGQGRAHRRRRRSRHQSARLHARRQARRRVPRRGQEHDGAPAAAAPREQARPPHGRGARPDDCRAPHVGRPAGVAPVLCGGRRERQRGELDRAHRGRAPPVPARPPGQEAPAQRRRVRPRRCGRSSCRGRGRRRRRRAGGAAQGQQEGRRRDRLVVVAQGALGAQEAPPRSARQRRCRRPRRRRRRHRDRGAAPSAARQAPQQRAPVRGSPRREPREQRRVGQARARRQRRPREPVRPGRRARVPRDGRAGYRTCAARRLVVAHAPLAGHYRQRRPSALDPPRPPPSSSSSPFLFPSAHLFSSPPSRRDVPVVLSHAGFVSLHVLSL</sequence>
<name>A0A0N8PZC8_RHOGW</name>
<feature type="compositionally biased region" description="Basic residues" evidence="1">
    <location>
        <begin position="124"/>
        <end position="149"/>
    </location>
</feature>
<protein>
    <submittedName>
        <fullName evidence="2">Uncharacterized protein</fullName>
    </submittedName>
</protein>
<accession>A0A0N8PZC8</accession>
<feature type="compositionally biased region" description="Basic residues" evidence="1">
    <location>
        <begin position="16"/>
        <end position="43"/>
    </location>
</feature>
<feature type="compositionally biased region" description="Low complexity" evidence="1">
    <location>
        <begin position="203"/>
        <end position="217"/>
    </location>
</feature>
<evidence type="ECO:0000256" key="1">
    <source>
        <dbReference type="SAM" id="MobiDB-lite"/>
    </source>
</evidence>
<feature type="non-terminal residue" evidence="2">
    <location>
        <position position="1"/>
    </location>
</feature>
<feature type="region of interest" description="Disordered" evidence="1">
    <location>
        <begin position="278"/>
        <end position="306"/>
    </location>
</feature>
<dbReference type="Proteomes" id="UP000053890">
    <property type="component" value="Unassembled WGS sequence"/>
</dbReference>
<organism evidence="2 3">
    <name type="scientific">Rhodotorula graminis (strain WP1)</name>
    <dbReference type="NCBI Taxonomy" id="578459"/>
    <lineage>
        <taxon>Eukaryota</taxon>
        <taxon>Fungi</taxon>
        <taxon>Dikarya</taxon>
        <taxon>Basidiomycota</taxon>
        <taxon>Pucciniomycotina</taxon>
        <taxon>Microbotryomycetes</taxon>
        <taxon>Sporidiobolales</taxon>
        <taxon>Sporidiobolaceae</taxon>
        <taxon>Rhodotorula</taxon>
    </lineage>
</organism>